<dbReference type="EMBL" id="BAAAJK010000005">
    <property type="protein sequence ID" value="GAA1383814.1"/>
    <property type="molecule type" value="Genomic_DNA"/>
</dbReference>
<protein>
    <submittedName>
        <fullName evidence="1">Uncharacterized protein</fullName>
    </submittedName>
</protein>
<proteinExistence type="predicted"/>
<gene>
    <name evidence="1" type="ORF">GCM10009613_13730</name>
</gene>
<dbReference type="Proteomes" id="UP001501414">
    <property type="component" value="Unassembled WGS sequence"/>
</dbReference>
<accession>A0ABP4I7S2</accession>
<organism evidence="1 2">
    <name type="scientific">Pseudonocardia kongjuensis</name>
    <dbReference type="NCBI Taxonomy" id="102227"/>
    <lineage>
        <taxon>Bacteria</taxon>
        <taxon>Bacillati</taxon>
        <taxon>Actinomycetota</taxon>
        <taxon>Actinomycetes</taxon>
        <taxon>Pseudonocardiales</taxon>
        <taxon>Pseudonocardiaceae</taxon>
        <taxon>Pseudonocardia</taxon>
    </lineage>
</organism>
<evidence type="ECO:0000313" key="1">
    <source>
        <dbReference type="EMBL" id="GAA1383814.1"/>
    </source>
</evidence>
<sequence length="59" mass="6416">MLPPDALATTDAKNDLLSFGVLAVGEDTCRALVFYGDRRVTGRCKATARTLEFAPRTSR</sequence>
<name>A0ABP4I7S2_9PSEU</name>
<comment type="caution">
    <text evidence="1">The sequence shown here is derived from an EMBL/GenBank/DDBJ whole genome shotgun (WGS) entry which is preliminary data.</text>
</comment>
<reference evidence="2" key="1">
    <citation type="journal article" date="2019" name="Int. J. Syst. Evol. Microbiol.">
        <title>The Global Catalogue of Microorganisms (GCM) 10K type strain sequencing project: providing services to taxonomists for standard genome sequencing and annotation.</title>
        <authorList>
            <consortium name="The Broad Institute Genomics Platform"/>
            <consortium name="The Broad Institute Genome Sequencing Center for Infectious Disease"/>
            <person name="Wu L."/>
            <person name="Ma J."/>
        </authorList>
    </citation>
    <scope>NUCLEOTIDE SEQUENCE [LARGE SCALE GENOMIC DNA]</scope>
    <source>
        <strain evidence="2">JCM 11896</strain>
    </source>
</reference>
<evidence type="ECO:0000313" key="2">
    <source>
        <dbReference type="Proteomes" id="UP001501414"/>
    </source>
</evidence>
<keyword evidence="2" id="KW-1185">Reference proteome</keyword>